<gene>
    <name evidence="6" type="ORF">QIS99_08280</name>
</gene>
<feature type="compositionally biased region" description="Basic and acidic residues" evidence="2">
    <location>
        <begin position="364"/>
        <end position="381"/>
    </location>
</feature>
<comment type="caution">
    <text evidence="6">The sequence shown here is derived from an EMBL/GenBank/DDBJ whole genome shotgun (WGS) entry which is preliminary data.</text>
</comment>
<protein>
    <submittedName>
        <fullName evidence="6">RHS repeat-associated core domain-containing protein</fullName>
    </submittedName>
</protein>
<feature type="compositionally biased region" description="Basic and acidic residues" evidence="2">
    <location>
        <begin position="307"/>
        <end position="337"/>
    </location>
</feature>
<dbReference type="PANTHER" id="PTHR32305:SF15">
    <property type="entry name" value="PROTEIN RHSA-RELATED"/>
    <property type="match status" value="1"/>
</dbReference>
<dbReference type="Pfam" id="PF25023">
    <property type="entry name" value="TEN_YD-shell"/>
    <property type="match status" value="2"/>
</dbReference>
<sequence length="1540" mass="167046">MGYVLPEWIDTVLDFVGINWPNVDEDDYREMADAMRELADAFDDHAGEAHGAVSRLLSSSEGWAVDSMQEHWGKVKSSHLEQLPEVARMFADAMDVVADLIYGMKIKAELELAAMAASAGVAISLIVATGGLSALLGAAQITAMREAVRRIIKEAAEQIVEQVIAMVTEPVAAKLEDMVADAVLELATEAFSPGTGDGSDGKGASGMNLNSANGPGGGGPGGGGNAGRMRIDHVEYEKAAGDLGRISETSLTRLNGSLGRADGANSRTKGKDPFTQGIDSLVDGGMKGMRKTVVAVIRHNGELVPKNMRDTSKRHKENEKANEDALRKIMGGRDGKDPTPPSKGPGGNGGTVGTKPDLLNKALNDPRHHSVEPPNRTCKEDPIDVASGQMLLEQTDLSLPGVLPLVLKRTHLSDYTYGTWFGRSWASTLDERIEVDVRNKAVWAREDGTLLVYDRLPSPQQPEILPVEGPRIPLRRTSDFGAHAMEFATTDPRTGWTKYFSRPRGEGWQLWLTTIEDRNGNQIDIHRDGTGRPLAVGHSGGYDVEVAGDLDRGRVTALALRTGDGAEAAVPVLAFGYDGQGDLAEVTNSSGSPLRFTYDEQSRITSWTDRNDSTYRYMYDTAGRVVQTVGPDGFQSGTFAYDVQGRTTRWTDALGAVTEFRLNERRQIIAELNPLGHVAHAEFDARDHLIARTDPLGRTTRYTYDVWGNPLTLTRPDSTQLRVCYNELNLPVEVVHSDGTRVVQEFDSVGNCTAVTDATGATTRYAYDGAGNLTSVTNALDETTHVRCDAAGLPIEITDPLGASTRYERDSAGRAIVVTDPLGAATRLQWTVEGRLAARTAPDGATESWTYDGEGNCTSHTDAVGGVSRFEYTHFDRLAASTGPDGARYEFEYDRELRLARVTNPLGFNWSYEYDPAGRLVAEIDFDQRRVTYEHDAAGQLAARFAPTGEAIRFERDVLNRTVRKDAAGAVTSYAYDAAGRLISATGPDASLVREHDAAGRMCSETVDGRTVTYTYDALGRRTSRTTPTGATSTSTYDGAGNRTSLTASGRVLDFVHDAAGREVARHIGEASTLASTFDPAGRLAQQQLTGPAGHVQHRGYTYRADGSLIGIDDQSGSARRFDLDPASRVTAVHAADWTESYAYDEAGNQTQATWPTSMPGAEAAGDRTYNGTRILAAGHVRYEHDEAGRITVRRKTTLSGKHTTWRYTWDAEDRLTSVATPDGTTWRYAYDPLGRRTAKQRLAPDRETVAEETLFTWDGATLAEQTMGTVTLTWDHDGLRPLTQTERKHLTDQEVDERFFAIITDLIGTPTELVDEHGDIAWRTRTTLWGTTVWNRTASAYTPLRFPGQYFDPETGLHYNYFRHYDPETARYLTPDPLGLAPAPNPSAYVDNPLSWADPLGLSPCKDALLDAVGKEADAASKVTPGRMRPAVSEGIALQDGSTFTASSHRGNAPTLHPDVQGVLDGIPADERGRGHGQCGLPNAISQALNEGRDPNGALGAAVTVRSNVDHPKHAMPVGPCDSCKVLVRHYGIDFITGD</sequence>
<feature type="compositionally biased region" description="Gly residues" evidence="2">
    <location>
        <begin position="195"/>
        <end position="204"/>
    </location>
</feature>
<dbReference type="SUPFAM" id="SSF63829">
    <property type="entry name" value="Calcium-dependent phosphotriesterase"/>
    <property type="match status" value="1"/>
</dbReference>
<dbReference type="InterPro" id="IPR056823">
    <property type="entry name" value="TEN-like_YD-shell"/>
</dbReference>
<dbReference type="Gene3D" id="2.180.10.10">
    <property type="entry name" value="RHS repeat-associated core"/>
    <property type="match status" value="2"/>
</dbReference>
<evidence type="ECO:0000256" key="1">
    <source>
        <dbReference type="ARBA" id="ARBA00022737"/>
    </source>
</evidence>
<dbReference type="EMBL" id="JASCIR010000005">
    <property type="protein sequence ID" value="MDI3386210.1"/>
    <property type="molecule type" value="Genomic_DNA"/>
</dbReference>
<feature type="region of interest" description="Disordered" evidence="2">
    <location>
        <begin position="305"/>
        <end position="381"/>
    </location>
</feature>
<feature type="domain" description="Teneurin-like YD-shell" evidence="4">
    <location>
        <begin position="1174"/>
        <end position="1377"/>
    </location>
</feature>
<feature type="compositionally biased region" description="Low complexity" evidence="2">
    <location>
        <begin position="1025"/>
        <end position="1036"/>
    </location>
</feature>
<dbReference type="Pfam" id="PF20148">
    <property type="entry name" value="DUF6531"/>
    <property type="match status" value="1"/>
</dbReference>
<proteinExistence type="predicted"/>
<evidence type="ECO:0000256" key="2">
    <source>
        <dbReference type="SAM" id="MobiDB-lite"/>
    </source>
</evidence>
<evidence type="ECO:0000313" key="7">
    <source>
        <dbReference type="Proteomes" id="UP001224661"/>
    </source>
</evidence>
<keyword evidence="7" id="KW-1185">Reference proteome</keyword>
<dbReference type="Pfam" id="PF14431">
    <property type="entry name" value="YwqJ-deaminase"/>
    <property type="match status" value="1"/>
</dbReference>
<evidence type="ECO:0000259" key="5">
    <source>
        <dbReference type="Pfam" id="PF25547"/>
    </source>
</evidence>
<dbReference type="InterPro" id="IPR006530">
    <property type="entry name" value="YD"/>
</dbReference>
<evidence type="ECO:0000259" key="3">
    <source>
        <dbReference type="Pfam" id="PF20148"/>
    </source>
</evidence>
<dbReference type="InterPro" id="IPR022385">
    <property type="entry name" value="Rhs_assc_core"/>
</dbReference>
<organism evidence="6 7">
    <name type="scientific">Streptomyces solicavernae</name>
    <dbReference type="NCBI Taxonomy" id="3043614"/>
    <lineage>
        <taxon>Bacteria</taxon>
        <taxon>Bacillati</taxon>
        <taxon>Actinomycetota</taxon>
        <taxon>Actinomycetes</taxon>
        <taxon>Kitasatosporales</taxon>
        <taxon>Streptomycetaceae</taxon>
        <taxon>Streptomyces</taxon>
    </lineage>
</organism>
<dbReference type="NCBIfam" id="TIGR01643">
    <property type="entry name" value="YD_repeat_2x"/>
    <property type="match status" value="11"/>
</dbReference>
<dbReference type="InterPro" id="IPR031325">
    <property type="entry name" value="RHS_repeat"/>
</dbReference>
<feature type="domain" description="Teneurin-like YD-shell" evidence="4">
    <location>
        <begin position="844"/>
        <end position="962"/>
    </location>
</feature>
<dbReference type="Proteomes" id="UP001224661">
    <property type="component" value="Unassembled WGS sequence"/>
</dbReference>
<evidence type="ECO:0000313" key="6">
    <source>
        <dbReference type="EMBL" id="MDI3386210.1"/>
    </source>
</evidence>
<feature type="domain" description="Outer membrane channel protein CpnT-like N-terminal" evidence="5">
    <location>
        <begin position="12"/>
        <end position="140"/>
    </location>
</feature>
<feature type="region of interest" description="Disordered" evidence="2">
    <location>
        <begin position="191"/>
        <end position="228"/>
    </location>
</feature>
<feature type="region of interest" description="Disordered" evidence="2">
    <location>
        <begin position="1020"/>
        <end position="1043"/>
    </location>
</feature>
<feature type="region of interest" description="Disordered" evidence="2">
    <location>
        <begin position="255"/>
        <end position="277"/>
    </location>
</feature>
<keyword evidence="1" id="KW-0677">Repeat</keyword>
<dbReference type="NCBIfam" id="TIGR03696">
    <property type="entry name" value="Rhs_assc_core"/>
    <property type="match status" value="1"/>
</dbReference>
<dbReference type="Pfam" id="PF05593">
    <property type="entry name" value="RHS_repeat"/>
    <property type="match status" value="5"/>
</dbReference>
<dbReference type="RefSeq" id="WP_282512019.1">
    <property type="nucleotide sequence ID" value="NZ_JASCIR010000005.1"/>
</dbReference>
<feature type="compositionally biased region" description="Gly residues" evidence="2">
    <location>
        <begin position="214"/>
        <end position="226"/>
    </location>
</feature>
<evidence type="ECO:0000259" key="4">
    <source>
        <dbReference type="Pfam" id="PF25023"/>
    </source>
</evidence>
<dbReference type="InterPro" id="IPR025968">
    <property type="entry name" value="YwqJ_deaminase"/>
</dbReference>
<dbReference type="Pfam" id="PF25547">
    <property type="entry name" value="WXG100_2"/>
    <property type="match status" value="1"/>
</dbReference>
<accession>A0ABT6RP60</accession>
<reference evidence="6 7" key="1">
    <citation type="submission" date="2023-05" db="EMBL/GenBank/DDBJ databases">
        <title>Draft genome sequence of Streptomyces sp. B-S-A8 isolated from a cave soil in Thailand.</title>
        <authorList>
            <person name="Chamroensaksri N."/>
            <person name="Muangham S."/>
        </authorList>
    </citation>
    <scope>NUCLEOTIDE SEQUENCE [LARGE SCALE GENOMIC DNA]</scope>
    <source>
        <strain evidence="6 7">B-S-A8</strain>
    </source>
</reference>
<dbReference type="InterPro" id="IPR057746">
    <property type="entry name" value="CpnT-like_N"/>
</dbReference>
<dbReference type="PANTHER" id="PTHR32305">
    <property type="match status" value="1"/>
</dbReference>
<dbReference type="InterPro" id="IPR045351">
    <property type="entry name" value="DUF6531"/>
</dbReference>
<name>A0ABT6RP60_9ACTN</name>
<dbReference type="InterPro" id="IPR050708">
    <property type="entry name" value="T6SS_VgrG/RHS"/>
</dbReference>
<feature type="domain" description="DUF6531" evidence="3">
    <location>
        <begin position="381"/>
        <end position="453"/>
    </location>
</feature>